<dbReference type="InterPro" id="IPR044607">
    <property type="entry name" value="RKD-like"/>
</dbReference>
<dbReference type="GO" id="GO:0003700">
    <property type="term" value="F:DNA-binding transcription factor activity"/>
    <property type="evidence" value="ECO:0007669"/>
    <property type="project" value="InterPro"/>
</dbReference>
<evidence type="ECO:0000256" key="7">
    <source>
        <dbReference type="SAM" id="MobiDB-lite"/>
    </source>
</evidence>
<comment type="function">
    <text evidence="1">Putative transcription factor.</text>
</comment>
<keyword evidence="3" id="KW-0175">Coiled coil</keyword>
<evidence type="ECO:0000313" key="11">
    <source>
        <dbReference type="Proteomes" id="UP000886520"/>
    </source>
</evidence>
<name>A0A0F7CA38_ADICA</name>
<dbReference type="PANTHER" id="PTHR46373">
    <property type="entry name" value="PROTEIN RKD4"/>
    <property type="match status" value="1"/>
</dbReference>
<dbReference type="EMBL" id="JABFUD020000010">
    <property type="protein sequence ID" value="KAI5074354.1"/>
    <property type="molecule type" value="Genomic_DNA"/>
</dbReference>
<reference evidence="9" key="1">
    <citation type="submission" date="2014-12" db="EMBL/GenBank/DDBJ databases">
        <title>Gene expression during the shoot regeneration of Adiantum capillus-veneris L.</title>
        <authorList>
            <person name="Li X."/>
            <person name="Han J.-D."/>
            <person name="Fang Y.-H."/>
            <person name="Bai S.-N."/>
            <person name="Rao G.-Y."/>
        </authorList>
    </citation>
    <scope>NUCLEOTIDE SEQUENCE</scope>
</reference>
<dbReference type="PANTHER" id="PTHR46373:SF2">
    <property type="entry name" value="RWP-RK DOMAIN-CONTAINING PROTEIN"/>
    <property type="match status" value="1"/>
</dbReference>
<evidence type="ECO:0000256" key="2">
    <source>
        <dbReference type="ARBA" id="ARBA00023015"/>
    </source>
</evidence>
<keyword evidence="2" id="KW-0805">Transcription regulation</keyword>
<evidence type="ECO:0000256" key="4">
    <source>
        <dbReference type="ARBA" id="ARBA00023125"/>
    </source>
</evidence>
<evidence type="ECO:0000256" key="5">
    <source>
        <dbReference type="ARBA" id="ARBA00023163"/>
    </source>
</evidence>
<dbReference type="PROSITE" id="PS51519">
    <property type="entry name" value="RWP_RK"/>
    <property type="match status" value="1"/>
</dbReference>
<keyword evidence="6" id="KW-0539">Nucleus</keyword>
<dbReference type="EMBL" id="KP238204">
    <property type="protein sequence ID" value="AKG26781.1"/>
    <property type="molecule type" value="mRNA"/>
</dbReference>
<dbReference type="Pfam" id="PF02042">
    <property type="entry name" value="RWP-RK"/>
    <property type="match status" value="1"/>
</dbReference>
<keyword evidence="5" id="KW-0804">Transcription</keyword>
<organism evidence="9">
    <name type="scientific">Adiantum capillus-veneris</name>
    <name type="common">Maidenhair fern</name>
    <dbReference type="NCBI Taxonomy" id="13818"/>
    <lineage>
        <taxon>Eukaryota</taxon>
        <taxon>Viridiplantae</taxon>
        <taxon>Streptophyta</taxon>
        <taxon>Embryophyta</taxon>
        <taxon>Tracheophyta</taxon>
        <taxon>Polypodiopsida</taxon>
        <taxon>Polypodiidae</taxon>
        <taxon>Polypodiales</taxon>
        <taxon>Pteridineae</taxon>
        <taxon>Pteridaceae</taxon>
        <taxon>Vittarioideae</taxon>
        <taxon>Adiantum</taxon>
    </lineage>
</organism>
<dbReference type="OrthoDB" id="6270329at2759"/>
<dbReference type="Proteomes" id="UP000886520">
    <property type="component" value="Chromosome 10"/>
</dbReference>
<dbReference type="AlphaFoldDB" id="A0A0F7CA38"/>
<feature type="domain" description="RWP-RK" evidence="8">
    <location>
        <begin position="432"/>
        <end position="516"/>
    </location>
</feature>
<dbReference type="GO" id="GO:0003677">
    <property type="term" value="F:DNA binding"/>
    <property type="evidence" value="ECO:0007669"/>
    <property type="project" value="UniProtKB-KW"/>
</dbReference>
<keyword evidence="11" id="KW-1185">Reference proteome</keyword>
<evidence type="ECO:0000256" key="1">
    <source>
        <dbReference type="ARBA" id="ARBA00004049"/>
    </source>
</evidence>
<reference evidence="10" key="2">
    <citation type="submission" date="2021-01" db="EMBL/GenBank/DDBJ databases">
        <title>Adiantum capillus-veneris genome.</title>
        <authorList>
            <person name="Fang Y."/>
            <person name="Liao Q."/>
        </authorList>
    </citation>
    <scope>NUCLEOTIDE SEQUENCE</scope>
    <source>
        <strain evidence="10">H3</strain>
        <tissue evidence="10">Leaf</tissue>
    </source>
</reference>
<protein>
    <submittedName>
        <fullName evidence="9">RWP-RK domain-containing protein</fullName>
    </submittedName>
</protein>
<dbReference type="InterPro" id="IPR003035">
    <property type="entry name" value="RWP-RK_dom"/>
</dbReference>
<proteinExistence type="evidence at transcript level"/>
<feature type="region of interest" description="Disordered" evidence="7">
    <location>
        <begin position="213"/>
        <end position="234"/>
    </location>
</feature>
<gene>
    <name evidence="9" type="primary">RKD4</name>
    <name evidence="10" type="ORF">GOP47_0010315</name>
</gene>
<sequence>MGAHLHSQKLLALTVFVNSLKKTAYVRSVCLREENVGSLCATQQDFLFDPWKYKRVTTPLTLGMFRTILPSTGIKQTMDMIISMQQNQGWHCMLEYQSDLPLGTALPYILSPSKNPDLKSIPSLELDLKLVESLIANGQSLGADKNSSAATTHNKSFLWPSPDLTLSYLSGPSLLEHSNASVSDSVILERIPYQQFDIRQHWGSELELASPKASLSRASPRDQGRNAGSSWNPPTMLDLNLDLRELSAQENDPDCSLLLLTPVPDLKPRLNQLEIETPSLSLQQSSVTDDSPEFSALESFADSPSSYKSLAVFPSAGLGKFSAAVHQASCLHSADSVGCHGSVINMSSSDANGNSSTTTSSALYSDYDENAYRNMNSTVVGSHSSITSRNLGSTGYYKSDAKGHGKWINTRAHSGIVLPIRQWAHNVDATSSKPRIVRPGTTTERITEITLHELSQYFSMPINQAAKKLNVGLTVLKKRCREFKIPRWPHRKMKSINCLIDNIKDLAEEQGANSSPRVLNVVRELEEQRRLMEEMPGAELAERTKKLRQACFKANYKKRRLGTVGNSVRRVRIYAPVGLSSPVMRPFGSTDLNPNFTASPPHSYLTTDHFL</sequence>
<accession>A0A0F7CA38</accession>
<evidence type="ECO:0000313" key="10">
    <source>
        <dbReference type="EMBL" id="KAI5074354.1"/>
    </source>
</evidence>
<evidence type="ECO:0000256" key="6">
    <source>
        <dbReference type="ARBA" id="ARBA00023242"/>
    </source>
</evidence>
<evidence type="ECO:0000259" key="8">
    <source>
        <dbReference type="PROSITE" id="PS51519"/>
    </source>
</evidence>
<keyword evidence="4" id="KW-0238">DNA-binding</keyword>
<evidence type="ECO:0000313" key="9">
    <source>
        <dbReference type="EMBL" id="AKG26781.1"/>
    </source>
</evidence>
<evidence type="ECO:0000256" key="3">
    <source>
        <dbReference type="ARBA" id="ARBA00023054"/>
    </source>
</evidence>